<evidence type="ECO:0000313" key="2">
    <source>
        <dbReference type="EMBL" id="TMW82940.1"/>
    </source>
</evidence>
<feature type="region of interest" description="Disordered" evidence="1">
    <location>
        <begin position="1"/>
        <end position="28"/>
    </location>
</feature>
<proteinExistence type="predicted"/>
<organism evidence="2">
    <name type="scientific">Solanum chilense</name>
    <name type="common">Tomato</name>
    <name type="synonym">Lycopersicon chilense</name>
    <dbReference type="NCBI Taxonomy" id="4083"/>
    <lineage>
        <taxon>Eukaryota</taxon>
        <taxon>Viridiplantae</taxon>
        <taxon>Streptophyta</taxon>
        <taxon>Embryophyta</taxon>
        <taxon>Tracheophyta</taxon>
        <taxon>Spermatophyta</taxon>
        <taxon>Magnoliopsida</taxon>
        <taxon>eudicotyledons</taxon>
        <taxon>Gunneridae</taxon>
        <taxon>Pentapetalae</taxon>
        <taxon>asterids</taxon>
        <taxon>lamiids</taxon>
        <taxon>Solanales</taxon>
        <taxon>Solanaceae</taxon>
        <taxon>Solanoideae</taxon>
        <taxon>Solaneae</taxon>
        <taxon>Solanum</taxon>
        <taxon>Solanum subgen. Lycopersicon</taxon>
    </lineage>
</organism>
<sequence length="82" mass="9135">MNTRRNATGRLDREIANAGVPPRDDQVPPIEEVANDYQTPVNQAITAQSNREVVPLATLHVVSMASRLRNFTRMNPPTFYGS</sequence>
<name>A0A6N2AMV0_SOLCI</name>
<evidence type="ECO:0000256" key="1">
    <source>
        <dbReference type="SAM" id="MobiDB-lite"/>
    </source>
</evidence>
<accession>A0A6N2AMV0</accession>
<dbReference type="EMBL" id="RXGB01015132">
    <property type="protein sequence ID" value="TMW82940.1"/>
    <property type="molecule type" value="Genomic_DNA"/>
</dbReference>
<gene>
    <name evidence="2" type="ORF">EJD97_003784</name>
</gene>
<comment type="caution">
    <text evidence="2">The sequence shown here is derived from an EMBL/GenBank/DDBJ whole genome shotgun (WGS) entry which is preliminary data.</text>
</comment>
<reference evidence="2" key="1">
    <citation type="submission" date="2019-05" db="EMBL/GenBank/DDBJ databases">
        <title>The de novo reference genome and transcriptome assemblies of the wild tomato species Solanum chilense.</title>
        <authorList>
            <person name="Stam R."/>
            <person name="Nosenko T."/>
            <person name="Hoerger A.C."/>
            <person name="Stephan W."/>
            <person name="Seidel M.A."/>
            <person name="Kuhn J.M.M."/>
            <person name="Haberer G."/>
            <person name="Tellier A."/>
        </authorList>
    </citation>
    <scope>NUCLEOTIDE SEQUENCE</scope>
    <source>
        <tissue evidence="2">Mature leaves</tissue>
    </source>
</reference>
<dbReference type="AlphaFoldDB" id="A0A6N2AMV0"/>
<protein>
    <submittedName>
        <fullName evidence="2">Uncharacterized protein</fullName>
    </submittedName>
</protein>